<dbReference type="GO" id="GO:0005518">
    <property type="term" value="F:collagen binding"/>
    <property type="evidence" value="ECO:0007669"/>
    <property type="project" value="TreeGrafter"/>
</dbReference>
<keyword evidence="2" id="KW-0325">Glycoprotein</keyword>
<proteinExistence type="predicted"/>
<evidence type="ECO:0000256" key="2">
    <source>
        <dbReference type="ARBA" id="ARBA00023180"/>
    </source>
</evidence>
<keyword evidence="5" id="KW-1185">Reference proteome</keyword>
<protein>
    <recommendedName>
        <fullName evidence="3">Leprecan-like alpha-helical domain-containing protein</fullName>
    </recommendedName>
</protein>
<comment type="caution">
    <text evidence="4">The sequence shown here is derived from an EMBL/GenBank/DDBJ whole genome shotgun (WGS) entry which is preliminary data.</text>
</comment>
<dbReference type="InterPro" id="IPR052284">
    <property type="entry name" value="Collagen_mod_leprecan"/>
</dbReference>
<sequence length="177" mass="19849">AESATHVAARVQGNKGDKANQTIEAVSSSKSPSMMPKFLLLFLPSLLFSACLAGDEQPPHFDESYLIGMRAYTREDWAVATAGMQQAVRDFESYNEASLKCLKLCENQKVKVPVDYYDDQELAVFHEIIARETCIRNCRDKEVDVYPRAGITSYTMDHMKTRMCTTTFNWLSSGGQA</sequence>
<name>A0AA35SQP7_GEOBA</name>
<reference evidence="4" key="1">
    <citation type="submission" date="2023-03" db="EMBL/GenBank/DDBJ databases">
        <authorList>
            <person name="Steffen K."/>
            <person name="Cardenas P."/>
        </authorList>
    </citation>
    <scope>NUCLEOTIDE SEQUENCE</scope>
</reference>
<feature type="non-terminal residue" evidence="4">
    <location>
        <position position="177"/>
    </location>
</feature>
<dbReference type="Proteomes" id="UP001174909">
    <property type="component" value="Unassembled WGS sequence"/>
</dbReference>
<evidence type="ECO:0000256" key="1">
    <source>
        <dbReference type="ARBA" id="ARBA00022729"/>
    </source>
</evidence>
<dbReference type="InterPro" id="IPR056585">
    <property type="entry name" value="Leprecan_dom"/>
</dbReference>
<dbReference type="GO" id="GO:0005783">
    <property type="term" value="C:endoplasmic reticulum"/>
    <property type="evidence" value="ECO:0007669"/>
    <property type="project" value="TreeGrafter"/>
</dbReference>
<dbReference type="PANTHER" id="PTHR13986">
    <property type="entry name" value="PROTEIN LYSINE HYDROXYLATION COMPLEX COMPONENT"/>
    <property type="match status" value="1"/>
</dbReference>
<dbReference type="Pfam" id="PF23557">
    <property type="entry name" value="TPR_leprecan"/>
    <property type="match status" value="1"/>
</dbReference>
<dbReference type="PANTHER" id="PTHR13986:SF8">
    <property type="entry name" value="PROLYL 3-HYDROXYLASE 1-LIKE PROTEIN"/>
    <property type="match status" value="1"/>
</dbReference>
<accession>A0AA35SQP7</accession>
<evidence type="ECO:0000313" key="5">
    <source>
        <dbReference type="Proteomes" id="UP001174909"/>
    </source>
</evidence>
<evidence type="ECO:0000313" key="4">
    <source>
        <dbReference type="EMBL" id="CAI8034505.1"/>
    </source>
</evidence>
<dbReference type="GO" id="GO:0030199">
    <property type="term" value="P:collagen fibril organization"/>
    <property type="evidence" value="ECO:0007669"/>
    <property type="project" value="TreeGrafter"/>
</dbReference>
<dbReference type="EMBL" id="CASHTH010002736">
    <property type="protein sequence ID" value="CAI8034505.1"/>
    <property type="molecule type" value="Genomic_DNA"/>
</dbReference>
<evidence type="ECO:0000259" key="3">
    <source>
        <dbReference type="Pfam" id="PF23557"/>
    </source>
</evidence>
<gene>
    <name evidence="4" type="ORF">GBAR_LOCUS19416</name>
</gene>
<keyword evidence="1" id="KW-0732">Signal</keyword>
<organism evidence="4 5">
    <name type="scientific">Geodia barretti</name>
    <name type="common">Barrett's horny sponge</name>
    <dbReference type="NCBI Taxonomy" id="519541"/>
    <lineage>
        <taxon>Eukaryota</taxon>
        <taxon>Metazoa</taxon>
        <taxon>Porifera</taxon>
        <taxon>Demospongiae</taxon>
        <taxon>Heteroscleromorpha</taxon>
        <taxon>Tetractinellida</taxon>
        <taxon>Astrophorina</taxon>
        <taxon>Geodiidae</taxon>
        <taxon>Geodia</taxon>
    </lineage>
</organism>
<feature type="domain" description="Leprecan-like alpha-helical" evidence="3">
    <location>
        <begin position="61"/>
        <end position="140"/>
    </location>
</feature>
<dbReference type="AlphaFoldDB" id="A0AA35SQP7"/>